<dbReference type="GO" id="GO:0005886">
    <property type="term" value="C:plasma membrane"/>
    <property type="evidence" value="ECO:0007669"/>
    <property type="project" value="TreeGrafter"/>
</dbReference>
<dbReference type="PANTHER" id="PTHR21535">
    <property type="entry name" value="MAGNESIUM AND COBALT TRANSPORT PROTEIN/MITOCHONDRIAL IMPORT INNER MEMBRANE TRANSLOCASE SUBUNIT TIM8"/>
    <property type="match status" value="1"/>
</dbReference>
<comment type="caution">
    <text evidence="8">The sequence shown here is derived from an EMBL/GenBank/DDBJ whole genome shotgun (WGS) entry which is preliminary data.</text>
</comment>
<keyword evidence="5 7" id="KW-0472">Membrane</keyword>
<reference evidence="8" key="1">
    <citation type="submission" date="2023-01" db="EMBL/GenBank/DDBJ databases">
        <title>The chitinases involved in constricting ring structure development in the nematode-trapping fungus Drechslerella dactyloides.</title>
        <authorList>
            <person name="Wang R."/>
            <person name="Zhang L."/>
            <person name="Tang P."/>
            <person name="Li S."/>
            <person name="Liang L."/>
        </authorList>
    </citation>
    <scope>NUCLEOTIDE SEQUENCE</scope>
    <source>
        <strain evidence="8">YMF1.00031</strain>
    </source>
</reference>
<dbReference type="Proteomes" id="UP001221413">
    <property type="component" value="Unassembled WGS sequence"/>
</dbReference>
<evidence type="ECO:0000256" key="3">
    <source>
        <dbReference type="ARBA" id="ARBA00022692"/>
    </source>
</evidence>
<dbReference type="AlphaFoldDB" id="A0AAD6NN05"/>
<feature type="compositionally biased region" description="Polar residues" evidence="6">
    <location>
        <begin position="1"/>
        <end position="13"/>
    </location>
</feature>
<evidence type="ECO:0000256" key="5">
    <source>
        <dbReference type="ARBA" id="ARBA00023136"/>
    </source>
</evidence>
<feature type="compositionally biased region" description="Low complexity" evidence="6">
    <location>
        <begin position="220"/>
        <end position="230"/>
    </location>
</feature>
<feature type="compositionally biased region" description="Polar residues" evidence="6">
    <location>
        <begin position="92"/>
        <end position="107"/>
    </location>
</feature>
<comment type="subcellular location">
    <subcellularLocation>
        <location evidence="1">Membrane</location>
        <topology evidence="1">Multi-pass membrane protein</topology>
    </subcellularLocation>
</comment>
<proteinExistence type="inferred from homology"/>
<dbReference type="SUPFAM" id="SSF143865">
    <property type="entry name" value="CorA soluble domain-like"/>
    <property type="match status" value="1"/>
</dbReference>
<accession>A0AAD6NN05</accession>
<feature type="compositionally biased region" description="Polar residues" evidence="6">
    <location>
        <begin position="264"/>
        <end position="279"/>
    </location>
</feature>
<dbReference type="GO" id="GO:0010961">
    <property type="term" value="P:intracellular magnesium ion homeostasis"/>
    <property type="evidence" value="ECO:0007669"/>
    <property type="project" value="TreeGrafter"/>
</dbReference>
<feature type="compositionally biased region" description="Basic and acidic residues" evidence="6">
    <location>
        <begin position="182"/>
        <end position="192"/>
    </location>
</feature>
<protein>
    <submittedName>
        <fullName evidence="8">Uncharacterized protein</fullName>
    </submittedName>
</protein>
<dbReference type="InterPro" id="IPR045863">
    <property type="entry name" value="CorA_TM1_TM2"/>
</dbReference>
<feature type="transmembrane region" description="Helical" evidence="7">
    <location>
        <begin position="674"/>
        <end position="697"/>
    </location>
</feature>
<dbReference type="Gene3D" id="3.30.460.20">
    <property type="entry name" value="CorA soluble domain-like"/>
    <property type="match status" value="1"/>
</dbReference>
<gene>
    <name evidence="8" type="ORF">Dda_0864</name>
</gene>
<feature type="region of interest" description="Disordered" evidence="6">
    <location>
        <begin position="1"/>
        <end position="25"/>
    </location>
</feature>
<comment type="similarity">
    <text evidence="2">Belongs to the CorA metal ion transporter (MIT) (TC 1.A.35) family.</text>
</comment>
<dbReference type="PANTHER" id="PTHR21535:SF55">
    <property type="entry name" value="MAGNESIUM TRANSPORTER ALR1-RELATED"/>
    <property type="match status" value="1"/>
</dbReference>
<feature type="region of interest" description="Disordered" evidence="6">
    <location>
        <begin position="342"/>
        <end position="389"/>
    </location>
</feature>
<feature type="region of interest" description="Disordered" evidence="6">
    <location>
        <begin position="315"/>
        <end position="334"/>
    </location>
</feature>
<keyword evidence="3 7" id="KW-0812">Transmembrane</keyword>
<dbReference type="FunFam" id="1.20.58.340:FF:000006">
    <property type="entry name" value="CorA family metal ion transporter"/>
    <property type="match status" value="1"/>
</dbReference>
<evidence type="ECO:0000256" key="1">
    <source>
        <dbReference type="ARBA" id="ARBA00004141"/>
    </source>
</evidence>
<dbReference type="CDD" id="cd12829">
    <property type="entry name" value="Alr1p-like"/>
    <property type="match status" value="1"/>
</dbReference>
<keyword evidence="9" id="KW-1185">Reference proteome</keyword>
<dbReference type="Gene3D" id="1.20.58.340">
    <property type="entry name" value="Magnesium transport protein CorA, transmembrane region"/>
    <property type="match status" value="2"/>
</dbReference>
<evidence type="ECO:0000256" key="4">
    <source>
        <dbReference type="ARBA" id="ARBA00022989"/>
    </source>
</evidence>
<feature type="region of interest" description="Disordered" evidence="6">
    <location>
        <begin position="43"/>
        <end position="78"/>
    </location>
</feature>
<dbReference type="InterPro" id="IPR045861">
    <property type="entry name" value="CorA_cytoplasmic_dom"/>
</dbReference>
<keyword evidence="4 7" id="KW-1133">Transmembrane helix</keyword>
<sequence length="736" mass="82810">MVLSSDISPSRQQVHPPLGGQPPRWDKLAKVRSWFTSLELFPPVIVTTERGEQPAQLAHRSEGRQGPKQPGVLKPNITGIKQASPVKATMAENMSDQANTPTETPTFQGEDLNDHRFQPHSLPRHNTLPAPPSRRPSCTPQAAEQEFTAQFEYQLDEAIRRNSQSSDDIIVGNIVMEDSSDDDHLSPARYDFEPAASPTKNRPRGESIVRQPTFVDCEGSSSRSSSPPNSIDAFAPARRKGRSGTISSAHAPSDLISLRRTASRRNGSFENLHATNSGDETPEKAEDDVCFPMPDAANKWKIDFDEMEDFITQQSQIRNRSVQRRRKLSSASIQNTYSRQTIPFKFKRTPPPDECAVEDDEDASSTIYDEKEENGGTPPPPKKRGRPIHQPDRFSFFSSELEGTVHAANFPSLVGEGETFESLFGGEDNVWWLDVENPTEAEMKMMWRAFSLHPLTYEDIRVQETREKVELFRSYYFVSFRSFITDEESEDFLEPTNVYLVVFRGGVLSYHFSPYPHASNVRKRIRQLRDYVALSSDWICYAMIDDITDSFGPVIHEIEKETDAIEDAVFVARSSDFSVMLKRIGDCRKKVMTLMRLLGGKADVIKGFAKRCNEQYSVTPRSDIGLYLGDIQDHVITMMSNLSHFEKMLSRSHSNYLAQLSVDHMESNNRTNEVLGKITVIATVLVPLNLICGLFGMNVPVPGNGSGTLAWFFGIIGIIVLFVIVSLVTARRLKYI</sequence>
<evidence type="ECO:0000313" key="9">
    <source>
        <dbReference type="Proteomes" id="UP001221413"/>
    </source>
</evidence>
<organism evidence="8 9">
    <name type="scientific">Drechslerella dactyloides</name>
    <name type="common">Nematode-trapping fungus</name>
    <name type="synonym">Arthrobotrys dactyloides</name>
    <dbReference type="NCBI Taxonomy" id="74499"/>
    <lineage>
        <taxon>Eukaryota</taxon>
        <taxon>Fungi</taxon>
        <taxon>Dikarya</taxon>
        <taxon>Ascomycota</taxon>
        <taxon>Pezizomycotina</taxon>
        <taxon>Orbiliomycetes</taxon>
        <taxon>Orbiliales</taxon>
        <taxon>Orbiliaceae</taxon>
        <taxon>Drechslerella</taxon>
    </lineage>
</organism>
<dbReference type="SUPFAM" id="SSF144083">
    <property type="entry name" value="Magnesium transport protein CorA, transmembrane region"/>
    <property type="match status" value="1"/>
</dbReference>
<feature type="region of interest" description="Disordered" evidence="6">
    <location>
        <begin position="91"/>
        <end position="143"/>
    </location>
</feature>
<dbReference type="GO" id="GO:0015095">
    <property type="term" value="F:magnesium ion transmembrane transporter activity"/>
    <property type="evidence" value="ECO:0007669"/>
    <property type="project" value="InterPro"/>
</dbReference>
<evidence type="ECO:0000256" key="6">
    <source>
        <dbReference type="SAM" id="MobiDB-lite"/>
    </source>
</evidence>
<dbReference type="InterPro" id="IPR044089">
    <property type="entry name" value="Alr1-like"/>
</dbReference>
<dbReference type="FunFam" id="1.20.58.340:FF:000008">
    <property type="entry name" value="CorA family metal ion transporter"/>
    <property type="match status" value="1"/>
</dbReference>
<feature type="transmembrane region" description="Helical" evidence="7">
    <location>
        <begin position="709"/>
        <end position="730"/>
    </location>
</feature>
<evidence type="ECO:0000256" key="2">
    <source>
        <dbReference type="ARBA" id="ARBA00009765"/>
    </source>
</evidence>
<dbReference type="EMBL" id="JAQGDS010000001">
    <property type="protein sequence ID" value="KAJ6264714.1"/>
    <property type="molecule type" value="Genomic_DNA"/>
</dbReference>
<evidence type="ECO:0000256" key="7">
    <source>
        <dbReference type="SAM" id="Phobius"/>
    </source>
</evidence>
<dbReference type="InterPro" id="IPR002523">
    <property type="entry name" value="MgTranspt_CorA/ZnTranspt_ZntB"/>
</dbReference>
<feature type="region of interest" description="Disordered" evidence="6">
    <location>
        <begin position="178"/>
        <end position="286"/>
    </location>
</feature>
<name>A0AAD6NN05_DREDA</name>
<dbReference type="Pfam" id="PF01544">
    <property type="entry name" value="CorA"/>
    <property type="match status" value="1"/>
</dbReference>
<evidence type="ECO:0000313" key="8">
    <source>
        <dbReference type="EMBL" id="KAJ6264714.1"/>
    </source>
</evidence>